<dbReference type="InterPro" id="IPR011042">
    <property type="entry name" value="6-blade_b-propeller_TolB-like"/>
</dbReference>
<feature type="compositionally biased region" description="Basic and acidic residues" evidence="3">
    <location>
        <begin position="84"/>
        <end position="100"/>
    </location>
</feature>
<sequence>MVGDGRTGVHARNRSRENIIKIYMLCGWFEECLITRIHTPIYLYTYRYIDAEPSKNNSIHLRRAIGGRRRAQARKSRARRRRERERETPPDHGPRQIPKKTENVVSVNYETDNRLLNFSRALIINVNNTALWALNLDGNQSKFVKKKLNASFDYYDIHENNTVLFYGESEMPDYIRSMGGKRAKLKLPWHSKKIALDSLTDKVYSLDAHTHKVDVFDASSEYHNTVHVDFDNIVDIALDPARGLMFILQSHQIIKANMDGTKTKRLASDANMSAFAIDRDKRSVYWSSESGVKSIDYAGTNHKSVTNSSAAVAASSLAVIEDTMFWLKPRIDSTASKLWTCRVQPDGSCSAAKKKFTIARAVELRAYHFRGLGERARPNPCSATSDCQHLCVLTAAAAFDDGAITTCTCNLGWRLKDDLRSCEPIDDFLLYFQGDVMRGVPAVPSPRRDSFVEAIMPRRISTLSSNGKNSVEFDYAAETNQLVYAATNDIYIVDENIREPVKLLAHPKFHRVSNIVIDSITKNLFYTVNVPRKGSSIMVYNIDSSKTFTESEISRQSFLQLDSMTIHPDKGYVFFTHFDSLKSKAVLSRMYFDGRGLLENLRSADQISSLRVDLESDRLYWLEINYSEEKRSIFHANLDQSDLREIVVISSWEEDSPSISLHEDWLYLANSTTIWRLDKVTGKRPSSSSIIAHDESDTAGERRAIRGMKIVVGWKNATKPGAKEAGSSRPSSSSNPCAIDNGNCPLYCFVKPNLNEYDQELEDAGFHRICVNVTCPVENQTIPILVTTTSTLPPPLTSTTEEISTTSTTSTWTTTTTPTTPTIPTSPTIPTIPAVPTTPINTTTTTTTTAQPTAQPTETTTTVKLLETTSTKQPTEETTVAKIPETTTAQPIEEVPPPIVIDPELLINFNRTLILQIDHNSLWAQDVDSHEGKFIVRNSDVPFDNFDMYANKNLYLSGARGSESVNTIKSSNTAFQDLRWPTIDWHARRIAVDPWGRNVYVVDDVGSKVDVIDMMDGYQSIVLPSLDDPVDIALDPSTGQMFVLQWAS</sequence>
<evidence type="ECO:0000313" key="5">
    <source>
        <dbReference type="Proteomes" id="UP000479190"/>
    </source>
</evidence>
<dbReference type="OrthoDB" id="7699670at2759"/>
<dbReference type="SUPFAM" id="SSF63825">
    <property type="entry name" value="YWTD domain"/>
    <property type="match status" value="3"/>
</dbReference>
<dbReference type="InterPro" id="IPR050778">
    <property type="entry name" value="Cueball_EGF_LRP_Nidogen"/>
</dbReference>
<dbReference type="EMBL" id="CADCXV010000670">
    <property type="protein sequence ID" value="CAB0032191.1"/>
    <property type="molecule type" value="Genomic_DNA"/>
</dbReference>
<feature type="non-terminal residue" evidence="4">
    <location>
        <position position="1048"/>
    </location>
</feature>
<proteinExistence type="predicted"/>
<accession>A0A6H5I2D1</accession>
<reference evidence="4 5" key="1">
    <citation type="submission" date="2020-02" db="EMBL/GenBank/DDBJ databases">
        <authorList>
            <person name="Ferguson B K."/>
        </authorList>
    </citation>
    <scope>NUCLEOTIDE SEQUENCE [LARGE SCALE GENOMIC DNA]</scope>
</reference>
<dbReference type="AlphaFoldDB" id="A0A6H5I2D1"/>
<dbReference type="Gene3D" id="2.120.10.30">
    <property type="entry name" value="TolB, C-terminal domain"/>
    <property type="match status" value="3"/>
</dbReference>
<evidence type="ECO:0000313" key="4">
    <source>
        <dbReference type="EMBL" id="CAB0032191.1"/>
    </source>
</evidence>
<dbReference type="Proteomes" id="UP000479190">
    <property type="component" value="Unassembled WGS sequence"/>
</dbReference>
<gene>
    <name evidence="4" type="ORF">TBRA_LOCUS4135</name>
</gene>
<evidence type="ECO:0000256" key="3">
    <source>
        <dbReference type="SAM" id="MobiDB-lite"/>
    </source>
</evidence>
<dbReference type="PANTHER" id="PTHR46513:SF13">
    <property type="entry name" value="EGF-LIKE DOMAIN-CONTAINING PROTEIN"/>
    <property type="match status" value="1"/>
</dbReference>
<keyword evidence="2" id="KW-0677">Repeat</keyword>
<evidence type="ECO:0000256" key="2">
    <source>
        <dbReference type="ARBA" id="ARBA00022737"/>
    </source>
</evidence>
<feature type="region of interest" description="Disordered" evidence="3">
    <location>
        <begin position="793"/>
        <end position="839"/>
    </location>
</feature>
<evidence type="ECO:0008006" key="6">
    <source>
        <dbReference type="Google" id="ProtNLM"/>
    </source>
</evidence>
<evidence type="ECO:0000256" key="1">
    <source>
        <dbReference type="ARBA" id="ARBA00022536"/>
    </source>
</evidence>
<name>A0A6H5I2D1_9HYME</name>
<organism evidence="4 5">
    <name type="scientific">Trichogramma brassicae</name>
    <dbReference type="NCBI Taxonomy" id="86971"/>
    <lineage>
        <taxon>Eukaryota</taxon>
        <taxon>Metazoa</taxon>
        <taxon>Ecdysozoa</taxon>
        <taxon>Arthropoda</taxon>
        <taxon>Hexapoda</taxon>
        <taxon>Insecta</taxon>
        <taxon>Pterygota</taxon>
        <taxon>Neoptera</taxon>
        <taxon>Endopterygota</taxon>
        <taxon>Hymenoptera</taxon>
        <taxon>Apocrita</taxon>
        <taxon>Proctotrupomorpha</taxon>
        <taxon>Chalcidoidea</taxon>
        <taxon>Trichogrammatidae</taxon>
        <taxon>Trichogramma</taxon>
    </lineage>
</organism>
<dbReference type="PANTHER" id="PTHR46513">
    <property type="entry name" value="VITELLOGENIN RECEPTOR-LIKE PROTEIN-RELATED-RELATED"/>
    <property type="match status" value="1"/>
</dbReference>
<keyword evidence="1" id="KW-0245">EGF-like domain</keyword>
<feature type="compositionally biased region" description="Basic residues" evidence="3">
    <location>
        <begin position="66"/>
        <end position="83"/>
    </location>
</feature>
<protein>
    <recommendedName>
        <fullName evidence="6">EGF-like domain-containing protein</fullName>
    </recommendedName>
</protein>
<feature type="region of interest" description="Disordered" evidence="3">
    <location>
        <begin position="66"/>
        <end position="100"/>
    </location>
</feature>
<keyword evidence="5" id="KW-1185">Reference proteome</keyword>